<feature type="compositionally biased region" description="Pro residues" evidence="1">
    <location>
        <begin position="10"/>
        <end position="31"/>
    </location>
</feature>
<organism evidence="2 3">
    <name type="scientific">Spodoptera exigua</name>
    <name type="common">Beet armyworm</name>
    <name type="synonym">Noctua fulgens</name>
    <dbReference type="NCBI Taxonomy" id="7107"/>
    <lineage>
        <taxon>Eukaryota</taxon>
        <taxon>Metazoa</taxon>
        <taxon>Ecdysozoa</taxon>
        <taxon>Arthropoda</taxon>
        <taxon>Hexapoda</taxon>
        <taxon>Insecta</taxon>
        <taxon>Pterygota</taxon>
        <taxon>Neoptera</taxon>
        <taxon>Endopterygota</taxon>
        <taxon>Lepidoptera</taxon>
        <taxon>Glossata</taxon>
        <taxon>Ditrysia</taxon>
        <taxon>Noctuoidea</taxon>
        <taxon>Noctuidae</taxon>
        <taxon>Amphipyrinae</taxon>
        <taxon>Spodoptera</taxon>
    </lineage>
</organism>
<evidence type="ECO:0000313" key="2">
    <source>
        <dbReference type="EMBL" id="KAH9630373.1"/>
    </source>
</evidence>
<sequence>MEYQHQPIQPLGPPAPPPQLLPPAPPPPLPSLPQLQHGHAQDDDRWNQYHIWRQHVFVNGQWHLTASTLDQEAHAHFLRRGTHPLRFVIDAAPERESREKRESARAPISTKLFGRSRVLCFGNGAFHSTTLYRPTPPGDVNSAAAGWYVILLRAVCSQGLLSSRRCAWCTCR</sequence>
<evidence type="ECO:0000256" key="1">
    <source>
        <dbReference type="SAM" id="MobiDB-lite"/>
    </source>
</evidence>
<accession>A0A922M559</accession>
<proteinExistence type="predicted"/>
<evidence type="ECO:0000313" key="3">
    <source>
        <dbReference type="Proteomes" id="UP000814243"/>
    </source>
</evidence>
<reference evidence="2" key="1">
    <citation type="journal article" date="2021" name="G3 (Bethesda)">
        <title>Genome and transcriptome analysis of the beet armyworm Spodoptera exigua reveals targets for pest control. .</title>
        <authorList>
            <person name="Simon S."/>
            <person name="Breeschoten T."/>
            <person name="Jansen H.J."/>
            <person name="Dirks R.P."/>
            <person name="Schranz M.E."/>
            <person name="Ros V.I.D."/>
        </authorList>
    </citation>
    <scope>NUCLEOTIDE SEQUENCE</scope>
    <source>
        <strain evidence="2">TB_SE_WUR_2020</strain>
    </source>
</reference>
<feature type="region of interest" description="Disordered" evidence="1">
    <location>
        <begin position="1"/>
        <end position="40"/>
    </location>
</feature>
<protein>
    <submittedName>
        <fullName evidence="2">Uncharacterized protein</fullName>
    </submittedName>
</protein>
<name>A0A922M559_SPOEX</name>
<gene>
    <name evidence="2" type="ORF">HF086_004506</name>
</gene>
<dbReference type="Proteomes" id="UP000814243">
    <property type="component" value="Unassembled WGS sequence"/>
</dbReference>
<dbReference type="AlphaFoldDB" id="A0A922M559"/>
<dbReference type="EMBL" id="JACEFF010000826">
    <property type="protein sequence ID" value="KAH9630373.1"/>
    <property type="molecule type" value="Genomic_DNA"/>
</dbReference>
<comment type="caution">
    <text evidence="2">The sequence shown here is derived from an EMBL/GenBank/DDBJ whole genome shotgun (WGS) entry which is preliminary data.</text>
</comment>